<evidence type="ECO:0000313" key="13">
    <source>
        <dbReference type="EMBL" id="MDZ5760937.1"/>
    </source>
</evidence>
<evidence type="ECO:0000259" key="12">
    <source>
        <dbReference type="Pfam" id="PF01052"/>
    </source>
</evidence>
<keyword evidence="13" id="KW-0966">Cell projection</keyword>
<name>A0AAE5AGN2_9RICK</name>
<comment type="subcellular location">
    <subcellularLocation>
        <location evidence="1">Bacterial flagellum basal body</location>
    </subcellularLocation>
    <subcellularLocation>
        <location evidence="2">Cell membrane</location>
        <topology evidence="2">Peripheral membrane protein</topology>
    </subcellularLocation>
</comment>
<dbReference type="GO" id="GO:0009425">
    <property type="term" value="C:bacterial-type flagellum basal body"/>
    <property type="evidence" value="ECO:0007669"/>
    <property type="project" value="UniProtKB-SubCell"/>
</dbReference>
<dbReference type="Gene3D" id="2.30.330.10">
    <property type="entry name" value="SpoA-like"/>
    <property type="match status" value="1"/>
</dbReference>
<evidence type="ECO:0000256" key="1">
    <source>
        <dbReference type="ARBA" id="ARBA00004117"/>
    </source>
</evidence>
<dbReference type="RefSeq" id="WP_322498372.1">
    <property type="nucleotide sequence ID" value="NZ_JARGYU010000001.1"/>
</dbReference>
<dbReference type="SUPFAM" id="SSF101801">
    <property type="entry name" value="Surface presentation of antigens (SPOA)"/>
    <property type="match status" value="1"/>
</dbReference>
<keyword evidence="13" id="KW-0282">Flagellum</keyword>
<dbReference type="InterPro" id="IPR028976">
    <property type="entry name" value="CheC-like_sf"/>
</dbReference>
<dbReference type="EMBL" id="JARGYU010000001">
    <property type="protein sequence ID" value="MDZ5760937.1"/>
    <property type="molecule type" value="Genomic_DNA"/>
</dbReference>
<dbReference type="Proteomes" id="UP001289135">
    <property type="component" value="Unassembled WGS sequence"/>
</dbReference>
<evidence type="ECO:0000256" key="7">
    <source>
        <dbReference type="ARBA" id="ARBA00022779"/>
    </source>
</evidence>
<dbReference type="GO" id="GO:0005886">
    <property type="term" value="C:plasma membrane"/>
    <property type="evidence" value="ECO:0007669"/>
    <property type="project" value="UniProtKB-SubCell"/>
</dbReference>
<dbReference type="PANTHER" id="PTHR30034:SF6">
    <property type="entry name" value="YOP PROTEINS TRANSLOCATION PROTEIN Q"/>
    <property type="match status" value="1"/>
</dbReference>
<dbReference type="SUPFAM" id="SSF103039">
    <property type="entry name" value="CheC-like"/>
    <property type="match status" value="1"/>
</dbReference>
<organism evidence="13 14">
    <name type="scientific">Lyticum sinuosum</name>
    <dbReference type="NCBI Taxonomy" id="1332059"/>
    <lineage>
        <taxon>Bacteria</taxon>
        <taxon>Pseudomonadati</taxon>
        <taxon>Pseudomonadota</taxon>
        <taxon>Alphaproteobacteria</taxon>
        <taxon>Rickettsiales</taxon>
        <taxon>Lyticum</taxon>
    </lineage>
</organism>
<dbReference type="GO" id="GO:0003774">
    <property type="term" value="F:cytoskeletal motor activity"/>
    <property type="evidence" value="ECO:0007669"/>
    <property type="project" value="InterPro"/>
</dbReference>
<keyword evidence="14" id="KW-1185">Reference proteome</keyword>
<evidence type="ECO:0000256" key="5">
    <source>
        <dbReference type="ARBA" id="ARBA00022475"/>
    </source>
</evidence>
<evidence type="ECO:0000256" key="8">
    <source>
        <dbReference type="ARBA" id="ARBA00023136"/>
    </source>
</evidence>
<feature type="region of interest" description="Disordered" evidence="11">
    <location>
        <begin position="1"/>
        <end position="21"/>
    </location>
</feature>
<dbReference type="InterPro" id="IPR036429">
    <property type="entry name" value="SpoA-like_sf"/>
</dbReference>
<dbReference type="GO" id="GO:0050918">
    <property type="term" value="P:positive chemotaxis"/>
    <property type="evidence" value="ECO:0007669"/>
    <property type="project" value="TreeGrafter"/>
</dbReference>
<keyword evidence="13" id="KW-0969">Cilium</keyword>
<evidence type="ECO:0000313" key="14">
    <source>
        <dbReference type="Proteomes" id="UP001289135"/>
    </source>
</evidence>
<proteinExistence type="inferred from homology"/>
<evidence type="ECO:0000256" key="11">
    <source>
        <dbReference type="SAM" id="MobiDB-lite"/>
    </source>
</evidence>
<keyword evidence="8" id="KW-0472">Membrane</keyword>
<keyword evidence="7" id="KW-0283">Flagellar rotation</keyword>
<dbReference type="InterPro" id="IPR001689">
    <property type="entry name" value="Flag_FliM"/>
</dbReference>
<comment type="similarity">
    <text evidence="3">Belongs to the FliM family.</text>
</comment>
<feature type="domain" description="Flagellar motor switch protein FliN-like C-terminal" evidence="12">
    <location>
        <begin position="250"/>
        <end position="319"/>
    </location>
</feature>
<dbReference type="Pfam" id="PF01052">
    <property type="entry name" value="FliMN_C"/>
    <property type="match status" value="1"/>
</dbReference>
<keyword evidence="6" id="KW-0145">Chemotaxis</keyword>
<evidence type="ECO:0000256" key="4">
    <source>
        <dbReference type="ARBA" id="ARBA00021898"/>
    </source>
</evidence>
<sequence>MLTDDTRSSKTGGNTTKKNYNQQKNSGILEIINKQSEATVDSIPGLRNIMYAFFEKISTYVRNYAKNDMDLSILLMKIVKWSHFSNSEYIKKGVGVSFTIPQLHSECVLIYHSDLVYCLLENMFGGNPDKNPLVIKERQFSSMEATIIEDISVKIFSGFIEAMSGLIDLSFKINKVDTNSEYIMYLDDNDNVIHMAIRFTQNNKNAGILHFIMPFNAINYIRNLLAQVDKSNEISSPSDEKWQKSMENIINSSNVILRAEMNNTSLSLHNISKLTVGDTIIINRDAEQDSEIKISGYLVGYGKLGKIKNNLAIQVTSIFNKDLNKNDENNNKY</sequence>
<evidence type="ECO:0000256" key="3">
    <source>
        <dbReference type="ARBA" id="ARBA00011049"/>
    </source>
</evidence>
<reference evidence="13" key="1">
    <citation type="submission" date="2023-02" db="EMBL/GenBank/DDBJ databases">
        <title>Host association and intracellularity evolved multiple times independently in the Rickettsiales.</title>
        <authorList>
            <person name="Castelli M."/>
            <person name="Nardi T."/>
            <person name="Gammuto L."/>
            <person name="Bellinzona G."/>
            <person name="Sabaneyeva E."/>
            <person name="Potekhin A."/>
            <person name="Serra V."/>
            <person name="Petroni G."/>
            <person name="Sassera D."/>
        </authorList>
    </citation>
    <scope>NUCLEOTIDE SEQUENCE</scope>
    <source>
        <strain evidence="13">USBL-36I1</strain>
    </source>
</reference>
<dbReference type="AlphaFoldDB" id="A0AAE5AGN2"/>
<keyword evidence="9" id="KW-0975">Bacterial flagellum</keyword>
<evidence type="ECO:0000256" key="9">
    <source>
        <dbReference type="ARBA" id="ARBA00023143"/>
    </source>
</evidence>
<gene>
    <name evidence="13" type="ORF">Lyticum_00093</name>
</gene>
<keyword evidence="5" id="KW-1003">Cell membrane</keyword>
<comment type="function">
    <text evidence="10">FliM is one of three proteins (FliG, FliN, FliM) that forms the rotor-mounted switch complex (C ring), located at the base of the basal body. This complex interacts with the CheY and CheZ chemotaxis proteins, in addition to contacting components of the motor that determine the direction of flagellar rotation.</text>
</comment>
<dbReference type="GO" id="GO:0071978">
    <property type="term" value="P:bacterial-type flagellum-dependent swarming motility"/>
    <property type="evidence" value="ECO:0007669"/>
    <property type="project" value="TreeGrafter"/>
</dbReference>
<dbReference type="InterPro" id="IPR001543">
    <property type="entry name" value="FliN-like_C"/>
</dbReference>
<accession>A0AAE5AGN2</accession>
<evidence type="ECO:0000256" key="10">
    <source>
        <dbReference type="ARBA" id="ARBA00025044"/>
    </source>
</evidence>
<comment type="caution">
    <text evidence="13">The sequence shown here is derived from an EMBL/GenBank/DDBJ whole genome shotgun (WGS) entry which is preliminary data.</text>
</comment>
<evidence type="ECO:0000256" key="6">
    <source>
        <dbReference type="ARBA" id="ARBA00022500"/>
    </source>
</evidence>
<evidence type="ECO:0000256" key="2">
    <source>
        <dbReference type="ARBA" id="ARBA00004202"/>
    </source>
</evidence>
<dbReference type="Pfam" id="PF02154">
    <property type="entry name" value="FliM"/>
    <property type="match status" value="1"/>
</dbReference>
<protein>
    <recommendedName>
        <fullName evidence="4">Flagellar motor switch protein FliM</fullName>
    </recommendedName>
</protein>
<dbReference type="Gene3D" id="3.40.1550.10">
    <property type="entry name" value="CheC-like"/>
    <property type="match status" value="1"/>
</dbReference>
<dbReference type="PANTHER" id="PTHR30034">
    <property type="entry name" value="FLAGELLAR MOTOR SWITCH PROTEIN FLIM"/>
    <property type="match status" value="1"/>
</dbReference>